<dbReference type="AlphaFoldDB" id="A0A167BYI0"/>
<evidence type="ECO:0000313" key="2">
    <source>
        <dbReference type="Proteomes" id="UP000076587"/>
    </source>
</evidence>
<reference evidence="1 2" key="1">
    <citation type="submission" date="2013-07" db="EMBL/GenBank/DDBJ databases">
        <title>Comparative Genomic and Metabolomic Analysis of Twelve Strains of Pseudoalteromonas luteoviolacea.</title>
        <authorList>
            <person name="Vynne N.G."/>
            <person name="Mansson M."/>
            <person name="Gram L."/>
        </authorList>
    </citation>
    <scope>NUCLEOTIDE SEQUENCE [LARGE SCALE GENOMIC DNA]</scope>
    <source>
        <strain evidence="1 2">NCIMB 1942</strain>
    </source>
</reference>
<proteinExistence type="predicted"/>
<dbReference type="PATRIC" id="fig|1365253.3.peg.2666"/>
<dbReference type="Proteomes" id="UP000076587">
    <property type="component" value="Unassembled WGS sequence"/>
</dbReference>
<dbReference type="EMBL" id="AUXT01000161">
    <property type="protein sequence ID" value="KZN47040.1"/>
    <property type="molecule type" value="Genomic_DNA"/>
</dbReference>
<protein>
    <recommendedName>
        <fullName evidence="3">Lacal_2735 family protein</fullName>
    </recommendedName>
</protein>
<name>A0A167BYI0_9GAMM</name>
<evidence type="ECO:0008006" key="3">
    <source>
        <dbReference type="Google" id="ProtNLM"/>
    </source>
</evidence>
<dbReference type="OrthoDB" id="292170at2"/>
<organism evidence="1 2">
    <name type="scientific">Pseudoalteromonas luteoviolacea NCIMB 1942</name>
    <dbReference type="NCBI Taxonomy" id="1365253"/>
    <lineage>
        <taxon>Bacteria</taxon>
        <taxon>Pseudomonadati</taxon>
        <taxon>Pseudomonadota</taxon>
        <taxon>Gammaproteobacteria</taxon>
        <taxon>Alteromonadales</taxon>
        <taxon>Pseudoalteromonadaceae</taxon>
        <taxon>Pseudoalteromonas</taxon>
    </lineage>
</organism>
<dbReference type="Pfam" id="PF20027">
    <property type="entry name" value="DUF6435"/>
    <property type="match status" value="1"/>
</dbReference>
<dbReference type="InterPro" id="IPR045493">
    <property type="entry name" value="DUF6435"/>
</dbReference>
<accession>A0A167BYI0</accession>
<dbReference type="RefSeq" id="WP_155730578.1">
    <property type="nucleotide sequence ID" value="NZ_AUXT01000161.1"/>
</dbReference>
<evidence type="ECO:0000313" key="1">
    <source>
        <dbReference type="EMBL" id="KZN47040.1"/>
    </source>
</evidence>
<comment type="caution">
    <text evidence="1">The sequence shown here is derived from an EMBL/GenBank/DDBJ whole genome shotgun (WGS) entry which is preliminary data.</text>
</comment>
<dbReference type="NCBIfam" id="NF033487">
    <property type="entry name" value="Lacal_2735_fam"/>
    <property type="match status" value="1"/>
</dbReference>
<gene>
    <name evidence="1" type="ORF">N482_02150</name>
</gene>
<sequence>MFGIFKSNPSKKLRKSHSILLEKAMHAQRNGDIRGYAMLTAEADSLWQEIQRIEKQN</sequence>